<organism evidence="1 2">
    <name type="scientific">Eretmocerus hayati</name>
    <dbReference type="NCBI Taxonomy" id="131215"/>
    <lineage>
        <taxon>Eukaryota</taxon>
        <taxon>Metazoa</taxon>
        <taxon>Ecdysozoa</taxon>
        <taxon>Arthropoda</taxon>
        <taxon>Hexapoda</taxon>
        <taxon>Insecta</taxon>
        <taxon>Pterygota</taxon>
        <taxon>Neoptera</taxon>
        <taxon>Endopterygota</taxon>
        <taxon>Hymenoptera</taxon>
        <taxon>Apocrita</taxon>
        <taxon>Proctotrupomorpha</taxon>
        <taxon>Chalcidoidea</taxon>
        <taxon>Aphelinidae</taxon>
        <taxon>Aphelininae</taxon>
        <taxon>Eretmocerus</taxon>
    </lineage>
</organism>
<gene>
    <name evidence="1" type="ORF">QAD02_002060</name>
</gene>
<name>A0ACC2NIR0_9HYME</name>
<keyword evidence="2" id="KW-1185">Reference proteome</keyword>
<proteinExistence type="predicted"/>
<dbReference type="Proteomes" id="UP001239111">
    <property type="component" value="Chromosome 3"/>
</dbReference>
<accession>A0ACC2NIR0</accession>
<dbReference type="EMBL" id="CM056743">
    <property type="protein sequence ID" value="KAJ8670801.1"/>
    <property type="molecule type" value="Genomic_DNA"/>
</dbReference>
<reference evidence="1" key="1">
    <citation type="submission" date="2023-04" db="EMBL/GenBank/DDBJ databases">
        <title>A chromosome-level genome assembly of the parasitoid wasp Eretmocerus hayati.</title>
        <authorList>
            <person name="Zhong Y."/>
            <person name="Liu S."/>
            <person name="Liu Y."/>
        </authorList>
    </citation>
    <scope>NUCLEOTIDE SEQUENCE</scope>
    <source>
        <strain evidence="1">ZJU_SS_LIU_2023</strain>
    </source>
</reference>
<protein>
    <submittedName>
        <fullName evidence="1">Uncharacterized protein</fullName>
    </submittedName>
</protein>
<evidence type="ECO:0000313" key="2">
    <source>
        <dbReference type="Proteomes" id="UP001239111"/>
    </source>
</evidence>
<evidence type="ECO:0000313" key="1">
    <source>
        <dbReference type="EMBL" id="KAJ8670801.1"/>
    </source>
</evidence>
<comment type="caution">
    <text evidence="1">The sequence shown here is derived from an EMBL/GenBank/DDBJ whole genome shotgun (WGS) entry which is preliminary data.</text>
</comment>
<sequence length="195" mass="22093">MDQELEEEEESTSMPIKFGVGVALIVTAHFVLVRRWHNGEEDNSEILADGDDEPVTTRKNTLVPPTRIQKVAEAVNATLPEENFQPLQKTRVEKVLSGKEKRRSGIEEIFAKKTADLEMMLRGVEKGGDDRGEDEDYDEELDDDLNEQASSKGSAEQKGKRYLIMFCKYRENLTSRAFMDADDQTGIICMTCHTM</sequence>